<dbReference type="AlphaFoldDB" id="A0A853A486"/>
<evidence type="ECO:0000313" key="16">
    <source>
        <dbReference type="Proteomes" id="UP000567795"/>
    </source>
</evidence>
<dbReference type="Pfam" id="PF03793">
    <property type="entry name" value="PASTA"/>
    <property type="match status" value="1"/>
</dbReference>
<dbReference type="Proteomes" id="UP000567795">
    <property type="component" value="Unassembled WGS sequence"/>
</dbReference>
<evidence type="ECO:0000256" key="9">
    <source>
        <dbReference type="ARBA" id="ARBA00048679"/>
    </source>
</evidence>
<keyword evidence="12" id="KW-1133">Transmembrane helix</keyword>
<dbReference type="PRINTS" id="PR01217">
    <property type="entry name" value="PRICHEXTENSN"/>
</dbReference>
<dbReference type="PROSITE" id="PS50011">
    <property type="entry name" value="PROTEIN_KINASE_DOM"/>
    <property type="match status" value="1"/>
</dbReference>
<dbReference type="PANTHER" id="PTHR43289">
    <property type="entry name" value="MITOGEN-ACTIVATED PROTEIN KINASE KINASE KINASE 20-RELATED"/>
    <property type="match status" value="1"/>
</dbReference>
<dbReference type="CDD" id="cd14014">
    <property type="entry name" value="STKc_PknB_like"/>
    <property type="match status" value="1"/>
</dbReference>
<evidence type="ECO:0000256" key="2">
    <source>
        <dbReference type="ARBA" id="ARBA00022527"/>
    </source>
</evidence>
<dbReference type="InterPro" id="IPR005543">
    <property type="entry name" value="PASTA_dom"/>
</dbReference>
<evidence type="ECO:0000256" key="12">
    <source>
        <dbReference type="SAM" id="Phobius"/>
    </source>
</evidence>
<keyword evidence="3 15" id="KW-0808">Transferase</keyword>
<keyword evidence="16" id="KW-1185">Reference proteome</keyword>
<dbReference type="GO" id="GO:0004674">
    <property type="term" value="F:protein serine/threonine kinase activity"/>
    <property type="evidence" value="ECO:0007669"/>
    <property type="project" value="UniProtKB-KW"/>
</dbReference>
<feature type="region of interest" description="Disordered" evidence="11">
    <location>
        <begin position="437"/>
        <end position="459"/>
    </location>
</feature>
<keyword evidence="12" id="KW-0812">Transmembrane</keyword>
<feature type="compositionally biased region" description="Pro residues" evidence="11">
    <location>
        <begin position="310"/>
        <end position="319"/>
    </location>
</feature>
<keyword evidence="4" id="KW-0677">Repeat</keyword>
<feature type="binding site" evidence="10">
    <location>
        <position position="56"/>
    </location>
    <ligand>
        <name>ATP</name>
        <dbReference type="ChEBI" id="CHEBI:30616"/>
    </ligand>
</feature>
<feature type="compositionally biased region" description="Low complexity" evidence="11">
    <location>
        <begin position="447"/>
        <end position="459"/>
    </location>
</feature>
<dbReference type="PROSITE" id="PS51178">
    <property type="entry name" value="PASTA"/>
    <property type="match status" value="1"/>
</dbReference>
<evidence type="ECO:0000256" key="4">
    <source>
        <dbReference type="ARBA" id="ARBA00022737"/>
    </source>
</evidence>
<evidence type="ECO:0000256" key="11">
    <source>
        <dbReference type="SAM" id="MobiDB-lite"/>
    </source>
</evidence>
<dbReference type="Gene3D" id="3.30.200.20">
    <property type="entry name" value="Phosphorylase Kinase, domain 1"/>
    <property type="match status" value="1"/>
</dbReference>
<feature type="compositionally biased region" description="Basic and acidic residues" evidence="11">
    <location>
        <begin position="8"/>
        <end position="19"/>
    </location>
</feature>
<dbReference type="EMBL" id="JACBZD010000001">
    <property type="protein sequence ID" value="NYI05312.1"/>
    <property type="molecule type" value="Genomic_DNA"/>
</dbReference>
<dbReference type="SMART" id="SM00740">
    <property type="entry name" value="PASTA"/>
    <property type="match status" value="1"/>
</dbReference>
<feature type="region of interest" description="Disordered" evidence="11">
    <location>
        <begin position="1"/>
        <end position="22"/>
    </location>
</feature>
<gene>
    <name evidence="15" type="ORF">FHU37_002255</name>
</gene>
<comment type="caution">
    <text evidence="15">The sequence shown here is derived from an EMBL/GenBank/DDBJ whole genome shotgun (WGS) entry which is preliminary data.</text>
</comment>
<dbReference type="SUPFAM" id="SSF56112">
    <property type="entry name" value="Protein kinase-like (PK-like)"/>
    <property type="match status" value="1"/>
</dbReference>
<dbReference type="InterPro" id="IPR017441">
    <property type="entry name" value="Protein_kinase_ATP_BS"/>
</dbReference>
<evidence type="ECO:0000256" key="6">
    <source>
        <dbReference type="ARBA" id="ARBA00022777"/>
    </source>
</evidence>
<dbReference type="InterPro" id="IPR011009">
    <property type="entry name" value="Kinase-like_dom_sf"/>
</dbReference>
<feature type="compositionally biased region" description="Gly residues" evidence="11">
    <location>
        <begin position="298"/>
        <end position="308"/>
    </location>
</feature>
<reference evidence="15 16" key="1">
    <citation type="submission" date="2020-07" db="EMBL/GenBank/DDBJ databases">
        <title>Sequencing the genomes of 1000 actinobacteria strains.</title>
        <authorList>
            <person name="Klenk H.-P."/>
        </authorList>
    </citation>
    <scope>NUCLEOTIDE SEQUENCE [LARGE SCALE GENOMIC DNA]</scope>
    <source>
        <strain evidence="15 16">DSM 42178</strain>
    </source>
</reference>
<dbReference type="SMART" id="SM00220">
    <property type="entry name" value="S_TKc"/>
    <property type="match status" value="1"/>
</dbReference>
<keyword evidence="6" id="KW-0418">Kinase</keyword>
<dbReference type="GO" id="GO:0005524">
    <property type="term" value="F:ATP binding"/>
    <property type="evidence" value="ECO:0007669"/>
    <property type="project" value="UniProtKB-UniRule"/>
</dbReference>
<dbReference type="Gene3D" id="1.10.510.10">
    <property type="entry name" value="Transferase(Phosphotransferase) domain 1"/>
    <property type="match status" value="1"/>
</dbReference>
<dbReference type="RefSeq" id="WP_179814071.1">
    <property type="nucleotide sequence ID" value="NZ_JACBZD010000001.1"/>
</dbReference>
<name>A0A853A486_9ACTN</name>
<feature type="region of interest" description="Disordered" evidence="11">
    <location>
        <begin position="297"/>
        <end position="404"/>
    </location>
</feature>
<keyword evidence="2" id="KW-0723">Serine/threonine-protein kinase</keyword>
<dbReference type="InterPro" id="IPR008271">
    <property type="entry name" value="Ser/Thr_kinase_AS"/>
</dbReference>
<proteinExistence type="predicted"/>
<evidence type="ECO:0000256" key="10">
    <source>
        <dbReference type="PROSITE-ProRule" id="PRU10141"/>
    </source>
</evidence>
<feature type="compositionally biased region" description="Pro residues" evidence="11">
    <location>
        <begin position="372"/>
        <end position="393"/>
    </location>
</feature>
<evidence type="ECO:0000313" key="15">
    <source>
        <dbReference type="EMBL" id="NYI05312.1"/>
    </source>
</evidence>
<keyword evidence="12" id="KW-0472">Membrane</keyword>
<evidence type="ECO:0000256" key="8">
    <source>
        <dbReference type="ARBA" id="ARBA00047899"/>
    </source>
</evidence>
<evidence type="ECO:0000256" key="7">
    <source>
        <dbReference type="ARBA" id="ARBA00022840"/>
    </source>
</evidence>
<accession>A0A853A486</accession>
<protein>
    <recommendedName>
        <fullName evidence="1">non-specific serine/threonine protein kinase</fullName>
        <ecNumber evidence="1">2.7.11.1</ecNumber>
    </recommendedName>
</protein>
<evidence type="ECO:0000256" key="5">
    <source>
        <dbReference type="ARBA" id="ARBA00022741"/>
    </source>
</evidence>
<dbReference type="EC" id="2.7.11.1" evidence="1"/>
<feature type="domain" description="PASTA" evidence="14">
    <location>
        <begin position="478"/>
        <end position="543"/>
    </location>
</feature>
<organism evidence="15 16">
    <name type="scientific">Allostreptomyces psammosilenae</name>
    <dbReference type="NCBI Taxonomy" id="1892865"/>
    <lineage>
        <taxon>Bacteria</taxon>
        <taxon>Bacillati</taxon>
        <taxon>Actinomycetota</taxon>
        <taxon>Actinomycetes</taxon>
        <taxon>Kitasatosporales</taxon>
        <taxon>Streptomycetaceae</taxon>
        <taxon>Allostreptomyces</taxon>
    </lineage>
</organism>
<feature type="compositionally biased region" description="Low complexity" evidence="11">
    <location>
        <begin position="349"/>
        <end position="371"/>
    </location>
</feature>
<feature type="domain" description="Protein kinase" evidence="13">
    <location>
        <begin position="27"/>
        <end position="294"/>
    </location>
</feature>
<feature type="compositionally biased region" description="Gly residues" evidence="11">
    <location>
        <begin position="321"/>
        <end position="331"/>
    </location>
</feature>
<evidence type="ECO:0000259" key="14">
    <source>
        <dbReference type="PROSITE" id="PS51178"/>
    </source>
</evidence>
<dbReference type="Pfam" id="PF00069">
    <property type="entry name" value="Pkinase"/>
    <property type="match status" value="1"/>
</dbReference>
<dbReference type="GO" id="GO:0045717">
    <property type="term" value="P:negative regulation of fatty acid biosynthetic process"/>
    <property type="evidence" value="ECO:0007669"/>
    <property type="project" value="UniProtKB-ARBA"/>
</dbReference>
<dbReference type="CDD" id="cd06577">
    <property type="entry name" value="PASTA_pknB"/>
    <property type="match status" value="1"/>
</dbReference>
<evidence type="ECO:0000256" key="1">
    <source>
        <dbReference type="ARBA" id="ARBA00012513"/>
    </source>
</evidence>
<keyword evidence="5 10" id="KW-0547">Nucleotide-binding</keyword>
<dbReference type="PROSITE" id="PS00108">
    <property type="entry name" value="PROTEIN_KINASE_ST"/>
    <property type="match status" value="1"/>
</dbReference>
<dbReference type="Gene3D" id="3.30.10.20">
    <property type="match status" value="1"/>
</dbReference>
<comment type="catalytic activity">
    <reaction evidence="8">
        <text>L-threonyl-[protein] + ATP = O-phospho-L-threonyl-[protein] + ADP + H(+)</text>
        <dbReference type="Rhea" id="RHEA:46608"/>
        <dbReference type="Rhea" id="RHEA-COMP:11060"/>
        <dbReference type="Rhea" id="RHEA-COMP:11605"/>
        <dbReference type="ChEBI" id="CHEBI:15378"/>
        <dbReference type="ChEBI" id="CHEBI:30013"/>
        <dbReference type="ChEBI" id="CHEBI:30616"/>
        <dbReference type="ChEBI" id="CHEBI:61977"/>
        <dbReference type="ChEBI" id="CHEBI:456216"/>
        <dbReference type="EC" id="2.7.11.1"/>
    </reaction>
</comment>
<keyword evidence="7 10" id="KW-0067">ATP-binding</keyword>
<dbReference type="InterPro" id="IPR000719">
    <property type="entry name" value="Prot_kinase_dom"/>
</dbReference>
<evidence type="ECO:0000259" key="13">
    <source>
        <dbReference type="PROSITE" id="PS50011"/>
    </source>
</evidence>
<dbReference type="FunFam" id="1.10.510.10:FF:000021">
    <property type="entry name" value="Serine/threonine protein kinase"/>
    <property type="match status" value="1"/>
</dbReference>
<dbReference type="PANTHER" id="PTHR43289:SF6">
    <property type="entry name" value="SERINE_THREONINE-PROTEIN KINASE NEKL-3"/>
    <property type="match status" value="1"/>
</dbReference>
<evidence type="ECO:0000256" key="3">
    <source>
        <dbReference type="ARBA" id="ARBA00022679"/>
    </source>
</evidence>
<dbReference type="PROSITE" id="PS00107">
    <property type="entry name" value="PROTEIN_KINASE_ATP"/>
    <property type="match status" value="1"/>
</dbReference>
<comment type="catalytic activity">
    <reaction evidence="9">
        <text>L-seryl-[protein] + ATP = O-phospho-L-seryl-[protein] + ADP + H(+)</text>
        <dbReference type="Rhea" id="RHEA:17989"/>
        <dbReference type="Rhea" id="RHEA-COMP:9863"/>
        <dbReference type="Rhea" id="RHEA-COMP:11604"/>
        <dbReference type="ChEBI" id="CHEBI:15378"/>
        <dbReference type="ChEBI" id="CHEBI:29999"/>
        <dbReference type="ChEBI" id="CHEBI:30616"/>
        <dbReference type="ChEBI" id="CHEBI:83421"/>
        <dbReference type="ChEBI" id="CHEBI:456216"/>
        <dbReference type="EC" id="2.7.11.1"/>
    </reaction>
</comment>
<sequence>MDGGADLPGRDQHGGDARGRSVGHGRYLLQDLLGQGGMASVHRAHDTVLDRTVAVKTLHTELGREQSFRERFRREAQAVARLNHSNIVSVFDSGEDVLDGASVPFIVMEYVEGRSLREVLDEAVATSGALSVERATTITTHVLAALEASHECGLVHRDIKPGNVMVTGRGEVKVMDFGIARALQSGVTSMTQTGMVVGTPQYLSPEQALGRQVDARSDLYSVGCMLFELLTGRTPFDGDSPLAVAYQHVQAPPPRPSEFNRSVPPGVDALVVRALAKDPAERFPSAETMAQEIRRVMSGGGAPVGGPAGPATPPPPPPVGTGAGTGAGGGYATPQPQTPSTAGPGGYPGQPSYGPATPAPTATPYGPRPGASTPPPYPTAPRPAPAPTPPPGSFTPAPSRPGGSGGSTALIVIGAVVLGFFALLLILMAIGINTSDDASGSGGSSGGSSSSSGSAGTDALSLDADDLDILCSPEEEDGEVYVPAVTLMTIADARTCVENAGLVLDEQVAEEESLFDSGDVIEQDPGSYELVEPGSTVTVWVVP</sequence>
<dbReference type="FunFam" id="3.30.200.20:FF:000035">
    <property type="entry name" value="Serine/threonine protein kinase Stk1"/>
    <property type="match status" value="1"/>
</dbReference>
<feature type="transmembrane region" description="Helical" evidence="12">
    <location>
        <begin position="409"/>
        <end position="432"/>
    </location>
</feature>